<evidence type="ECO:0000256" key="3">
    <source>
        <dbReference type="ARBA" id="ARBA00022763"/>
    </source>
</evidence>
<dbReference type="OrthoDB" id="9782620at2"/>
<dbReference type="AlphaFoldDB" id="A0A1B1CP46"/>
<evidence type="ECO:0000313" key="10">
    <source>
        <dbReference type="EMBL" id="API56823.1"/>
    </source>
</evidence>
<dbReference type="Pfam" id="PF02586">
    <property type="entry name" value="SRAP"/>
    <property type="match status" value="1"/>
</dbReference>
<dbReference type="InterPro" id="IPR003738">
    <property type="entry name" value="SRAP"/>
</dbReference>
<dbReference type="PANTHER" id="PTHR13604">
    <property type="entry name" value="DC12-RELATED"/>
    <property type="match status" value="1"/>
</dbReference>
<keyword evidence="4 8" id="KW-0378">Hydrolase</keyword>
<evidence type="ECO:0000256" key="6">
    <source>
        <dbReference type="ARBA" id="ARBA00023125"/>
    </source>
</evidence>
<dbReference type="RefSeq" id="WP_065284694.1">
    <property type="nucleotide sequence ID" value="NZ_CP016292.1"/>
</dbReference>
<keyword evidence="9" id="KW-0614">Plasmid</keyword>
<dbReference type="EC" id="3.4.-.-" evidence="8"/>
<name>A0A1B1CP46_RHILE</name>
<evidence type="ECO:0000256" key="5">
    <source>
        <dbReference type="ARBA" id="ARBA00023124"/>
    </source>
</evidence>
<accession>A0A1B1CP46</accession>
<dbReference type="InterPro" id="IPR036590">
    <property type="entry name" value="SRAP-like"/>
</dbReference>
<keyword evidence="5" id="KW-0190">Covalent protein-DNA linkage</keyword>
<evidence type="ECO:0000256" key="7">
    <source>
        <dbReference type="ARBA" id="ARBA00023239"/>
    </source>
</evidence>
<dbReference type="GO" id="GO:0003697">
    <property type="term" value="F:single-stranded DNA binding"/>
    <property type="evidence" value="ECO:0007669"/>
    <property type="project" value="InterPro"/>
</dbReference>
<geneLocation type="plasmid" evidence="9 11">
    <name>unnamed4</name>
</geneLocation>
<evidence type="ECO:0000313" key="12">
    <source>
        <dbReference type="Proteomes" id="UP000183050"/>
    </source>
</evidence>
<organism evidence="9 11">
    <name type="scientific">Rhizobium leguminosarum</name>
    <dbReference type="NCBI Taxonomy" id="384"/>
    <lineage>
        <taxon>Bacteria</taxon>
        <taxon>Pseudomonadati</taxon>
        <taxon>Pseudomonadota</taxon>
        <taxon>Alphaproteobacteria</taxon>
        <taxon>Hyphomicrobiales</taxon>
        <taxon>Rhizobiaceae</taxon>
        <taxon>Rhizobium/Agrobacterium group</taxon>
        <taxon>Rhizobium</taxon>
    </lineage>
</organism>
<dbReference type="Gene3D" id="3.90.1680.20">
    <property type="match status" value="2"/>
</dbReference>
<dbReference type="SUPFAM" id="SSF143081">
    <property type="entry name" value="BB1717-like"/>
    <property type="match status" value="1"/>
</dbReference>
<evidence type="ECO:0000313" key="9">
    <source>
        <dbReference type="EMBL" id="ANP91543.1"/>
    </source>
</evidence>
<geneLocation type="plasmid" evidence="10">
    <name>unnamed3</name>
</geneLocation>
<keyword evidence="3" id="KW-0227">DNA damage</keyword>
<keyword evidence="7" id="KW-0456">Lyase</keyword>
<protein>
    <recommendedName>
        <fullName evidence="8">Abasic site processing protein</fullName>
        <ecNumber evidence="8">3.4.-.-</ecNumber>
    </recommendedName>
</protein>
<reference evidence="10 12" key="2">
    <citation type="submission" date="2016-11" db="EMBL/GenBank/DDBJ databases">
        <title>Rhizobium leguminosarum bv. viciae strain Vaf12 isolated from Vavilovia formosa root nodules from Russia, Dagestan.</title>
        <authorList>
            <person name="Kimeklis A."/>
        </authorList>
    </citation>
    <scope>NUCLEOTIDE SEQUENCE [LARGE SCALE GENOMIC DNA]</scope>
    <source>
        <strain evidence="10 12">Vaf-108</strain>
        <plasmid evidence="12">Plasmid unnamed3 sequence</plasmid>
        <plasmid evidence="10">unnamed3</plasmid>
    </source>
</reference>
<evidence type="ECO:0000256" key="2">
    <source>
        <dbReference type="ARBA" id="ARBA00022670"/>
    </source>
</evidence>
<sequence>MCNLYNVTTTRDAVLQFTKAFRDRAGWNEASFDVYPGYQAPIVRIAEDGQREIARATWGMPSPPAYVKNYDPGVTNIRNVNSPHWRRWLGPTSRCVVPFTSFAEPDPASKVEGGRVPNAWFAGNEDRPLMFFAGFWTPWKGVRKVRDGEQEYELFGFLTTSPNEIVSPVHQKAMPSILTTPEEVETWLTAPWDEARHLQRPLPGNMLVIVPPQAKLKPDEEGLLL</sequence>
<gene>
    <name evidence="9" type="ORF">BA011_36165</name>
    <name evidence="10" type="ORF">BMW22_36090</name>
</gene>
<dbReference type="EMBL" id="CP016292">
    <property type="protein sequence ID" value="ANP91543.1"/>
    <property type="molecule type" value="Genomic_DNA"/>
</dbReference>
<dbReference type="GO" id="GO:0006508">
    <property type="term" value="P:proteolysis"/>
    <property type="evidence" value="ECO:0007669"/>
    <property type="project" value="UniProtKB-KW"/>
</dbReference>
<dbReference type="GO" id="GO:0008233">
    <property type="term" value="F:peptidase activity"/>
    <property type="evidence" value="ECO:0007669"/>
    <property type="project" value="UniProtKB-KW"/>
</dbReference>
<evidence type="ECO:0000256" key="4">
    <source>
        <dbReference type="ARBA" id="ARBA00022801"/>
    </source>
</evidence>
<geneLocation type="plasmid" evidence="12">
    <name>unnamed3 sequence</name>
</geneLocation>
<dbReference type="GO" id="GO:0106300">
    <property type="term" value="P:protein-DNA covalent cross-linking repair"/>
    <property type="evidence" value="ECO:0007669"/>
    <property type="project" value="InterPro"/>
</dbReference>
<dbReference type="EMBL" id="CP018231">
    <property type="protein sequence ID" value="API56823.1"/>
    <property type="molecule type" value="Genomic_DNA"/>
</dbReference>
<keyword evidence="6" id="KW-0238">DNA-binding</keyword>
<dbReference type="Proteomes" id="UP000092691">
    <property type="component" value="Plasmid unnamed4"/>
</dbReference>
<evidence type="ECO:0000313" key="11">
    <source>
        <dbReference type="Proteomes" id="UP000092691"/>
    </source>
</evidence>
<dbReference type="PANTHER" id="PTHR13604:SF0">
    <property type="entry name" value="ABASIC SITE PROCESSING PROTEIN HMCES"/>
    <property type="match status" value="1"/>
</dbReference>
<keyword evidence="2 8" id="KW-0645">Protease</keyword>
<dbReference type="Proteomes" id="UP000183050">
    <property type="component" value="Plasmid unnamed3"/>
</dbReference>
<evidence type="ECO:0000256" key="8">
    <source>
        <dbReference type="RuleBase" id="RU364100"/>
    </source>
</evidence>
<comment type="similarity">
    <text evidence="1 8">Belongs to the SOS response-associated peptidase family.</text>
</comment>
<evidence type="ECO:0000256" key="1">
    <source>
        <dbReference type="ARBA" id="ARBA00008136"/>
    </source>
</evidence>
<reference evidence="9 11" key="1">
    <citation type="submission" date="2016-06" db="EMBL/GenBank/DDBJ databases">
        <title>Microsymbionts genomes from the relict species Vavilovia formosa.</title>
        <authorList>
            <person name="Chirak E."/>
            <person name="Kimeklis A."/>
            <person name="Andronov E."/>
        </authorList>
    </citation>
    <scope>NUCLEOTIDE SEQUENCE [LARGE SCALE GENOMIC DNA]</scope>
    <source>
        <strain evidence="9 11">Vaf10</strain>
        <plasmid evidence="11">Plasmid unnamed4</plasmid>
        <plasmid evidence="9">unnamed4</plasmid>
    </source>
</reference>
<proteinExistence type="inferred from homology"/>
<dbReference type="GO" id="GO:0016829">
    <property type="term" value="F:lyase activity"/>
    <property type="evidence" value="ECO:0007669"/>
    <property type="project" value="UniProtKB-KW"/>
</dbReference>